<dbReference type="InterPro" id="IPR046867">
    <property type="entry name" value="AldOxase/xan_DH_MoCoBD2"/>
</dbReference>
<accession>A0A840YIE7</accession>
<proteinExistence type="predicted"/>
<dbReference type="PIRSF" id="PIRSF036389">
    <property type="entry name" value="IOR_B"/>
    <property type="match status" value="1"/>
</dbReference>
<dbReference type="InterPro" id="IPR000674">
    <property type="entry name" value="Ald_Oxase/Xan_DH_a/b"/>
</dbReference>
<dbReference type="SUPFAM" id="SSF56003">
    <property type="entry name" value="Molybdenum cofactor-binding domain"/>
    <property type="match status" value="2"/>
</dbReference>
<dbReference type="GO" id="GO:0016491">
    <property type="term" value="F:oxidoreductase activity"/>
    <property type="evidence" value="ECO:0007669"/>
    <property type="project" value="InterPro"/>
</dbReference>
<reference evidence="2 3" key="1">
    <citation type="submission" date="2020-08" db="EMBL/GenBank/DDBJ databases">
        <title>Genomic Encyclopedia of Type Strains, Phase IV (KMG-IV): sequencing the most valuable type-strain genomes for metagenomic binning, comparative biology and taxonomic classification.</title>
        <authorList>
            <person name="Goeker M."/>
        </authorList>
    </citation>
    <scope>NUCLEOTIDE SEQUENCE [LARGE SCALE GENOMIC DNA]</scope>
    <source>
        <strain evidence="2 3">DSM 26736</strain>
    </source>
</reference>
<dbReference type="Gene3D" id="3.90.1170.50">
    <property type="entry name" value="Aldehyde oxidase/xanthine dehydrogenase, a/b hammerhead"/>
    <property type="match status" value="1"/>
</dbReference>
<gene>
    <name evidence="2" type="ORF">FHT02_003101</name>
</gene>
<dbReference type="PANTHER" id="PTHR47495">
    <property type="entry name" value="ALDEHYDE DEHYDROGENASE"/>
    <property type="match status" value="1"/>
</dbReference>
<dbReference type="PROSITE" id="PS51318">
    <property type="entry name" value="TAT"/>
    <property type="match status" value="1"/>
</dbReference>
<comment type="caution">
    <text evidence="2">The sequence shown here is derived from an EMBL/GenBank/DDBJ whole genome shotgun (WGS) entry which is preliminary data.</text>
</comment>
<dbReference type="Proteomes" id="UP000527143">
    <property type="component" value="Unassembled WGS sequence"/>
</dbReference>
<evidence type="ECO:0000313" key="3">
    <source>
        <dbReference type="Proteomes" id="UP000527143"/>
    </source>
</evidence>
<evidence type="ECO:0000259" key="1">
    <source>
        <dbReference type="SMART" id="SM01008"/>
    </source>
</evidence>
<dbReference type="EMBL" id="JACIJF010000010">
    <property type="protein sequence ID" value="MBB5711849.1"/>
    <property type="molecule type" value="Genomic_DNA"/>
</dbReference>
<keyword evidence="3" id="KW-1185">Reference proteome</keyword>
<dbReference type="Gene3D" id="3.30.365.10">
    <property type="entry name" value="Aldehyde oxidase/xanthine dehydrogenase, molybdopterin binding domain"/>
    <property type="match status" value="4"/>
</dbReference>
<dbReference type="InterPro" id="IPR012368">
    <property type="entry name" value="OxRdtase_Mopterin-bd_su_IorB"/>
</dbReference>
<dbReference type="Pfam" id="PF20256">
    <property type="entry name" value="MoCoBD_2"/>
    <property type="match status" value="2"/>
</dbReference>
<protein>
    <submittedName>
        <fullName evidence="2">CO/xanthine dehydrogenase Mo-binding subunit</fullName>
    </submittedName>
</protein>
<organism evidence="2 3">
    <name type="scientific">Sphingomonas xinjiangensis</name>
    <dbReference type="NCBI Taxonomy" id="643568"/>
    <lineage>
        <taxon>Bacteria</taxon>
        <taxon>Pseudomonadati</taxon>
        <taxon>Pseudomonadota</taxon>
        <taxon>Alphaproteobacteria</taxon>
        <taxon>Sphingomonadales</taxon>
        <taxon>Sphingomonadaceae</taxon>
        <taxon>Sphingomonas</taxon>
    </lineage>
</organism>
<dbReference type="InterPro" id="IPR006311">
    <property type="entry name" value="TAT_signal"/>
</dbReference>
<dbReference type="InterPro" id="IPR037165">
    <property type="entry name" value="AldOxase/xan_DH_Mopterin-bd_sf"/>
</dbReference>
<dbReference type="Pfam" id="PF02738">
    <property type="entry name" value="MoCoBD_1"/>
    <property type="match status" value="1"/>
</dbReference>
<dbReference type="AlphaFoldDB" id="A0A840YIE7"/>
<feature type="domain" description="Aldehyde oxidase/xanthine dehydrogenase a/b hammerhead" evidence="1">
    <location>
        <begin position="202"/>
        <end position="280"/>
    </location>
</feature>
<dbReference type="InterPro" id="IPR052516">
    <property type="entry name" value="N-heterocyclic_Hydroxylase"/>
</dbReference>
<dbReference type="SMART" id="SM01008">
    <property type="entry name" value="Ald_Xan_dh_C"/>
    <property type="match status" value="1"/>
</dbReference>
<sequence length="710" mass="77008">MNELTTSRRLFLQASGAGAFVLAFPVLAEGTRRGGEGYRTAYLKITPDDEVIVISPLAEIGQGTSTALSMVIGDTLDADWGRILVELASVDPAYNSPILFQQLTGASTGTSGFNGIFRKAGATARTMLLQAAARRWNVPVEQVQTQAGRIIGPRLGMDVRYGELASTISLMPVPEKIIERTDARPRFEGARITRIDLPSKVDGSAQYAVDLRLPGMLYAAVAAAPVFGGKLKSDQRAEVLKRKGVRGIVDLPNGVAVVAERWWTARTALDALQPEWAETPHDSVNDASIMAQFERDFAAQPGVVVEQRGSPEQMMGKAHKVITGRYQVPFLAHATMEPMSCVARVERGRGEIWLGSQHPANARAAAAKVLGVPDDRVTYHPLIAGGGFGRRQETDMVQQAMMAAKQFSPRPVKLIWTREEDVSHDFYRPAGISEIKVGITGSEIVAYSHRQVTPSILARMYPVAMKEFDSVVTDAVVPPYEFQHVDARWVRSETHVPAGMWRSVGASQTVFAIESFIDEIAAEIGIDELALRRKLLAKTPRALAALDKLVEISGWPGPTSSGSAIGIGLSHKWQDCLVAQSAQVAIRDGRLIVERICTVADPGRAVNRDAVIAQMEGAAIWGLSSALFGQITIANGCVSESNFHDYRVVRLSETPILDTVIIEGGDPIEGTGEGGSPNVAPAICNAIYKLTGKRIRRLPIMTQFMEQEDR</sequence>
<evidence type="ECO:0000313" key="2">
    <source>
        <dbReference type="EMBL" id="MBB5711849.1"/>
    </source>
</evidence>
<dbReference type="RefSeq" id="WP_184089385.1">
    <property type="nucleotide sequence ID" value="NZ_JACIJF010000010.1"/>
</dbReference>
<dbReference type="PANTHER" id="PTHR47495:SF2">
    <property type="entry name" value="ALDEHYDE DEHYDROGENASE"/>
    <property type="match status" value="1"/>
</dbReference>
<dbReference type="InterPro" id="IPR008274">
    <property type="entry name" value="AldOxase/xan_DH_MoCoBD1"/>
</dbReference>
<name>A0A840YIE7_9SPHN</name>